<keyword evidence="2" id="KW-1185">Reference proteome</keyword>
<dbReference type="SUPFAM" id="SSF110296">
    <property type="entry name" value="Oligoxyloglucan reducing end-specific cellobiohydrolase"/>
    <property type="match status" value="1"/>
</dbReference>
<protein>
    <submittedName>
        <fullName evidence="1">Glycosyl hydrolase</fullName>
    </submittedName>
</protein>
<organism evidence="1 2">
    <name type="scientific">Acrocarpospora phusangensis</name>
    <dbReference type="NCBI Taxonomy" id="1070424"/>
    <lineage>
        <taxon>Bacteria</taxon>
        <taxon>Bacillati</taxon>
        <taxon>Actinomycetota</taxon>
        <taxon>Actinomycetes</taxon>
        <taxon>Streptosporangiales</taxon>
        <taxon>Streptosporangiaceae</taxon>
        <taxon>Acrocarpospora</taxon>
    </lineage>
</organism>
<dbReference type="Gene3D" id="2.130.10.10">
    <property type="entry name" value="YVTN repeat-like/Quinoprotein amine dehydrogenase"/>
    <property type="match status" value="1"/>
</dbReference>
<name>A0A919Q9U8_9ACTN</name>
<dbReference type="PANTHER" id="PTHR43739:SF5">
    <property type="entry name" value="EXO-ALPHA-SIALIDASE"/>
    <property type="match status" value="1"/>
</dbReference>
<dbReference type="InterPro" id="IPR015943">
    <property type="entry name" value="WD40/YVTN_repeat-like_dom_sf"/>
</dbReference>
<dbReference type="AlphaFoldDB" id="A0A919Q9U8"/>
<accession>A0A919Q9U8</accession>
<gene>
    <name evidence="1" type="ORF">Aph01nite_24360</name>
</gene>
<evidence type="ECO:0000313" key="2">
    <source>
        <dbReference type="Proteomes" id="UP000640052"/>
    </source>
</evidence>
<comment type="caution">
    <text evidence="1">The sequence shown here is derived from an EMBL/GenBank/DDBJ whole genome shotgun (WGS) entry which is preliminary data.</text>
</comment>
<reference evidence="1" key="1">
    <citation type="submission" date="2021-01" db="EMBL/GenBank/DDBJ databases">
        <title>Whole genome shotgun sequence of Acrocarpospora phusangensis NBRC 108782.</title>
        <authorList>
            <person name="Komaki H."/>
            <person name="Tamura T."/>
        </authorList>
    </citation>
    <scope>NUCLEOTIDE SEQUENCE</scope>
    <source>
        <strain evidence="1">NBRC 108782</strain>
    </source>
</reference>
<evidence type="ECO:0000313" key="1">
    <source>
        <dbReference type="EMBL" id="GIH24126.1"/>
    </source>
</evidence>
<dbReference type="GO" id="GO:0016787">
    <property type="term" value="F:hydrolase activity"/>
    <property type="evidence" value="ECO:0007669"/>
    <property type="project" value="UniProtKB-KW"/>
</dbReference>
<sequence>MDALLAIGTRKGLFLARSSGGGPYEMDPVRFANVAVHAVAIDTRDTGAGRPRVIAAIEWGHFGPSVLWSDDLGETWQEAEKPPVAFPEATGTTLAKVWQLQPSPTEPGVVWAGAEPAALFRSEDGGRTYRLMEGLWEHPTRPRWVPGGGGMCLHTVIPHATDPARIGVAVSTAGFFRSEDGGATWEPANRGIKVPFAPEGSQYPDFGQCVHKVANHPAHPERLFLQHHWGVYRSDDFGGSWTSIGDDLPSDFGFPVVMNPDNPDSAFVFPLHGDMDRTPVGHRYGVYRTDDAGDSWQALAGGLPDEPVYSSILRDAMTASPAGLFFGTRDGEVYGSRDEGESWDLIVRHLPDVFTTRAAVL</sequence>
<dbReference type="RefSeq" id="WP_204040905.1">
    <property type="nucleotide sequence ID" value="NZ_BOOA01000016.1"/>
</dbReference>
<dbReference type="GO" id="GO:0010411">
    <property type="term" value="P:xyloglucan metabolic process"/>
    <property type="evidence" value="ECO:0007669"/>
    <property type="project" value="TreeGrafter"/>
</dbReference>
<dbReference type="PANTHER" id="PTHR43739">
    <property type="entry name" value="XYLOGLUCANASE (EUROFUNG)"/>
    <property type="match status" value="1"/>
</dbReference>
<dbReference type="CDD" id="cd15482">
    <property type="entry name" value="Sialidase_non-viral"/>
    <property type="match status" value="1"/>
</dbReference>
<proteinExistence type="predicted"/>
<dbReference type="Proteomes" id="UP000640052">
    <property type="component" value="Unassembled WGS sequence"/>
</dbReference>
<dbReference type="EMBL" id="BOOA01000016">
    <property type="protein sequence ID" value="GIH24126.1"/>
    <property type="molecule type" value="Genomic_DNA"/>
</dbReference>
<keyword evidence="1" id="KW-0378">Hydrolase</keyword>
<dbReference type="InterPro" id="IPR052025">
    <property type="entry name" value="Xyloglucanase_GH74"/>
</dbReference>